<evidence type="ECO:0000256" key="8">
    <source>
        <dbReference type="ARBA" id="ARBA00077483"/>
    </source>
</evidence>
<dbReference type="InterPro" id="IPR028364">
    <property type="entry name" value="Ribosomal_uL1/biogenesis"/>
</dbReference>
<dbReference type="PANTHER" id="PTHR36427">
    <property type="entry name" value="54S RIBOSOMAL PROTEIN L1, MITOCHONDRIAL"/>
    <property type="match status" value="1"/>
</dbReference>
<evidence type="ECO:0000256" key="2">
    <source>
        <dbReference type="ARBA" id="ARBA00010531"/>
    </source>
</evidence>
<dbReference type="GO" id="GO:0003723">
    <property type="term" value="F:RNA binding"/>
    <property type="evidence" value="ECO:0007669"/>
    <property type="project" value="InterPro"/>
</dbReference>
<comment type="similarity">
    <text evidence="2">Belongs to the universal ribosomal protein uL1 family.</text>
</comment>
<dbReference type="GO" id="GO:0005743">
    <property type="term" value="C:mitochondrial inner membrane"/>
    <property type="evidence" value="ECO:0007669"/>
    <property type="project" value="UniProtKB-ARBA"/>
</dbReference>
<dbReference type="InterPro" id="IPR023674">
    <property type="entry name" value="Ribosomal_uL1-like"/>
</dbReference>
<dbReference type="Proteomes" id="UP001230051">
    <property type="component" value="Unassembled WGS sequence"/>
</dbReference>
<evidence type="ECO:0000256" key="6">
    <source>
        <dbReference type="ARBA" id="ARBA00023274"/>
    </source>
</evidence>
<evidence type="ECO:0000313" key="10">
    <source>
        <dbReference type="Proteomes" id="UP001230051"/>
    </source>
</evidence>
<comment type="subcellular location">
    <subcellularLocation>
        <location evidence="1">Mitochondrion</location>
    </subcellularLocation>
</comment>
<dbReference type="FunFam" id="3.40.50.790:FF:000003">
    <property type="entry name" value="39S ribosomal protein L1, mitochondrial"/>
    <property type="match status" value="1"/>
</dbReference>
<dbReference type="AlphaFoldDB" id="A0AAD8GHJ8"/>
<dbReference type="Gene3D" id="3.40.50.790">
    <property type="match status" value="1"/>
</dbReference>
<dbReference type="NCBIfam" id="TIGR01170">
    <property type="entry name" value="rplA_mito"/>
    <property type="match status" value="1"/>
</dbReference>
<evidence type="ECO:0000313" key="9">
    <source>
        <dbReference type="EMBL" id="KAK1174309.1"/>
    </source>
</evidence>
<protein>
    <recommendedName>
        <fullName evidence="7">Large ribosomal subunit protein uL1m</fullName>
    </recommendedName>
    <alternativeName>
        <fullName evidence="8">39S ribosomal protein L1, mitochondrial</fullName>
    </alternativeName>
</protein>
<dbReference type="GO" id="GO:0015934">
    <property type="term" value="C:large ribosomal subunit"/>
    <property type="evidence" value="ECO:0007669"/>
    <property type="project" value="InterPro"/>
</dbReference>
<dbReference type="SUPFAM" id="SSF56808">
    <property type="entry name" value="Ribosomal protein L1"/>
    <property type="match status" value="1"/>
</dbReference>
<accession>A0AAD8GHJ8</accession>
<dbReference type="GO" id="GO:0006412">
    <property type="term" value="P:translation"/>
    <property type="evidence" value="ECO:0007669"/>
    <property type="project" value="InterPro"/>
</dbReference>
<keyword evidence="4 9" id="KW-0689">Ribosomal protein</keyword>
<comment type="caution">
    <text evidence="9">The sequence shown here is derived from an EMBL/GenBank/DDBJ whole genome shotgun (WGS) entry which is preliminary data.</text>
</comment>
<dbReference type="InterPro" id="IPR005879">
    <property type="entry name" value="Ribosomal_uL1_mit"/>
</dbReference>
<dbReference type="EMBL" id="JAGXEW010000002">
    <property type="protein sequence ID" value="KAK1174309.1"/>
    <property type="molecule type" value="Genomic_DNA"/>
</dbReference>
<sequence length="321" mass="36767">MAACTRSFRRVLTGCHKSLLISNGQCSTHVSQIVPKQVPVRQFAAVKSVKKEQKEQKDEKQKVIKERKIDDTNRHKPFGLTAWEPIDDVYITRFYPKPVYDAETAIGMLKKFQQLDFTYPKQPLYIDLKLDMKLEKKKKVDPFVSTVHLPHSFKTDVNKVVVFTENAEDAKVAKENGAAFVGGAELVQKILDDEIQADFYVAVPDILPRLLTLKNKLRKKFPKSKRGSVGTNIPKMLELFKTGHEYLVERDCYILTKMATLDMTTEQIIDNLDTIIKDVCSHRPLNLGPFIERAIICSATSEALHFKIEQFLPKIEEEDEK</sequence>
<name>A0AAD8GHJ8_ACIOX</name>
<dbReference type="GO" id="GO:0003735">
    <property type="term" value="F:structural constituent of ribosome"/>
    <property type="evidence" value="ECO:0007669"/>
    <property type="project" value="InterPro"/>
</dbReference>
<organism evidence="9 10">
    <name type="scientific">Acipenser oxyrinchus oxyrinchus</name>
    <dbReference type="NCBI Taxonomy" id="40147"/>
    <lineage>
        <taxon>Eukaryota</taxon>
        <taxon>Metazoa</taxon>
        <taxon>Chordata</taxon>
        <taxon>Craniata</taxon>
        <taxon>Vertebrata</taxon>
        <taxon>Euteleostomi</taxon>
        <taxon>Actinopterygii</taxon>
        <taxon>Chondrostei</taxon>
        <taxon>Acipenseriformes</taxon>
        <taxon>Acipenseridae</taxon>
        <taxon>Acipenser</taxon>
    </lineage>
</organism>
<reference evidence="9" key="1">
    <citation type="submission" date="2022-02" db="EMBL/GenBank/DDBJ databases">
        <title>Atlantic sturgeon de novo genome assembly.</title>
        <authorList>
            <person name="Stock M."/>
            <person name="Klopp C."/>
            <person name="Guiguen Y."/>
            <person name="Cabau C."/>
            <person name="Parinello H."/>
            <person name="Santidrian Yebra-Pimentel E."/>
            <person name="Kuhl H."/>
            <person name="Dirks R.P."/>
            <person name="Guessner J."/>
            <person name="Wuertz S."/>
            <person name="Du K."/>
            <person name="Schartl M."/>
        </authorList>
    </citation>
    <scope>NUCLEOTIDE SEQUENCE</scope>
    <source>
        <strain evidence="9">STURGEONOMICS-FGT-2020</strain>
        <tissue evidence="9">Whole blood</tissue>
    </source>
</reference>
<evidence type="ECO:0000256" key="4">
    <source>
        <dbReference type="ARBA" id="ARBA00022980"/>
    </source>
</evidence>
<dbReference type="Pfam" id="PF00687">
    <property type="entry name" value="Ribosomal_L1"/>
    <property type="match status" value="1"/>
</dbReference>
<gene>
    <name evidence="9" type="primary">MRPL1</name>
    <name evidence="9" type="ORF">AOXY_G1786</name>
</gene>
<evidence type="ECO:0000256" key="3">
    <source>
        <dbReference type="ARBA" id="ARBA00022946"/>
    </source>
</evidence>
<keyword evidence="6" id="KW-0687">Ribonucleoprotein</keyword>
<evidence type="ECO:0000256" key="7">
    <source>
        <dbReference type="ARBA" id="ARBA00035212"/>
    </source>
</evidence>
<dbReference type="Gene3D" id="3.30.190.20">
    <property type="match status" value="1"/>
</dbReference>
<proteinExistence type="inferred from homology"/>
<dbReference type="PANTHER" id="PTHR36427:SF3">
    <property type="entry name" value="LARGE RIBOSOMAL SUBUNIT PROTEIN UL1M"/>
    <property type="match status" value="1"/>
</dbReference>
<keyword evidence="5" id="KW-0496">Mitochondrion</keyword>
<evidence type="ECO:0000256" key="1">
    <source>
        <dbReference type="ARBA" id="ARBA00004173"/>
    </source>
</evidence>
<evidence type="ECO:0000256" key="5">
    <source>
        <dbReference type="ARBA" id="ARBA00023128"/>
    </source>
</evidence>
<keyword evidence="3" id="KW-0809">Transit peptide</keyword>
<keyword evidence="10" id="KW-1185">Reference proteome</keyword>
<dbReference type="InterPro" id="IPR016095">
    <property type="entry name" value="Ribosomal_uL1_3-a/b-sand"/>
</dbReference>